<dbReference type="Gene3D" id="1.10.10.10">
    <property type="entry name" value="Winged helix-like DNA-binding domain superfamily/Winged helix DNA-binding domain"/>
    <property type="match status" value="1"/>
</dbReference>
<keyword evidence="2" id="KW-0805">Transcription regulation</keyword>
<dbReference type="InterPro" id="IPR050176">
    <property type="entry name" value="LTTR"/>
</dbReference>
<sequence>MVGKSHFCHGVLMTPRLSIDALRALQSVIDTGSMTRAAQQLNLSQSAVSWKIKRLEEQLGRILIDRQGGMLTATADGEALLLHGRRILQAHDRALAHFSPSSLQGVVRFGATEQMPLAQLAALLTAFTHQHPQVDVQLVIEQSQVLRAALAKGDLDLVLHQQFRDALSTEDVALESERIHWCVPPGWHYQPGERVKLVSYGPDCFYRGLAEERLSAAGIDYRVCVECPSIAGMLVAISAGMGIGLLSQQCLDRRVQVDAGFERSMPLPEVVNALRLGAKRHHPLLQRLQQRIVQALGKTAAS</sequence>
<keyword evidence="9" id="KW-1185">Reference proteome</keyword>
<dbReference type="RefSeq" id="WP_063198176.1">
    <property type="nucleotide sequence ID" value="NZ_CAMITG010000006.1"/>
</dbReference>
<proteinExistence type="inferred from homology"/>
<evidence type="ECO:0000256" key="1">
    <source>
        <dbReference type="ARBA" id="ARBA00009437"/>
    </source>
</evidence>
<dbReference type="SUPFAM" id="SSF53850">
    <property type="entry name" value="Periplasmic binding protein-like II"/>
    <property type="match status" value="1"/>
</dbReference>
<dbReference type="SUPFAM" id="SSF46785">
    <property type="entry name" value="Winged helix' DNA-binding domain"/>
    <property type="match status" value="1"/>
</dbReference>
<dbReference type="STRING" id="82996.ADP72_06445"/>
<dbReference type="EMBL" id="CP065673">
    <property type="protein sequence ID" value="QPS22254.1"/>
    <property type="molecule type" value="Genomic_DNA"/>
</dbReference>
<gene>
    <name evidence="7" type="primary">yofA_1</name>
    <name evidence="6" type="ORF">I6G64_07650</name>
    <name evidence="7" type="ORF">NCTC12961_01173</name>
</gene>
<dbReference type="InterPro" id="IPR005119">
    <property type="entry name" value="LysR_subst-bd"/>
</dbReference>
<dbReference type="Pfam" id="PF00126">
    <property type="entry name" value="HTH_1"/>
    <property type="match status" value="1"/>
</dbReference>
<dbReference type="EMBL" id="LS483469">
    <property type="protein sequence ID" value="SQI32567.1"/>
    <property type="molecule type" value="Genomic_DNA"/>
</dbReference>
<dbReference type="PANTHER" id="PTHR30579">
    <property type="entry name" value="TRANSCRIPTIONAL REGULATOR"/>
    <property type="match status" value="1"/>
</dbReference>
<reference evidence="6 9" key="2">
    <citation type="submission" date="2020-12" db="EMBL/GenBank/DDBJ databases">
        <title>FDA dAtabase for Regulatory Grade micrObial Sequences (FDA-ARGOS): Supporting development and validation of Infectious Disease Dx tests.</title>
        <authorList>
            <person name="Sproer C."/>
            <person name="Gronow S."/>
            <person name="Severitt S."/>
            <person name="Schroder I."/>
            <person name="Tallon L."/>
            <person name="Sadzewicz L."/>
            <person name="Zhao X."/>
            <person name="Boylan J."/>
            <person name="Ott S."/>
            <person name="Bowen H."/>
            <person name="Vavikolanu K."/>
            <person name="Mehta A."/>
            <person name="Aluvathingal J."/>
            <person name="Nadendla S."/>
            <person name="Lowell S."/>
            <person name="Myers T."/>
            <person name="Yan Y."/>
            <person name="Sichtig H."/>
        </authorList>
    </citation>
    <scope>NUCLEOTIDE SEQUENCE [LARGE SCALE GENOMIC DNA]</scope>
    <source>
        <strain evidence="6 9">FDAARGOS_907</strain>
    </source>
</reference>
<evidence type="ECO:0000313" key="7">
    <source>
        <dbReference type="EMBL" id="SQI32567.1"/>
    </source>
</evidence>
<evidence type="ECO:0000259" key="5">
    <source>
        <dbReference type="PROSITE" id="PS50931"/>
    </source>
</evidence>
<accession>A0A2X4TYL9</accession>
<dbReference type="Proteomes" id="UP000594967">
    <property type="component" value="Chromosome"/>
</dbReference>
<dbReference type="InterPro" id="IPR036390">
    <property type="entry name" value="WH_DNA-bd_sf"/>
</dbReference>
<dbReference type="AlphaFoldDB" id="A0A2X4TYL9"/>
<keyword evidence="3" id="KW-0238">DNA-binding</keyword>
<organism evidence="7 8">
    <name type="scientific">Serratia plymuthica</name>
    <dbReference type="NCBI Taxonomy" id="82996"/>
    <lineage>
        <taxon>Bacteria</taxon>
        <taxon>Pseudomonadati</taxon>
        <taxon>Pseudomonadota</taxon>
        <taxon>Gammaproteobacteria</taxon>
        <taxon>Enterobacterales</taxon>
        <taxon>Yersiniaceae</taxon>
        <taxon>Serratia</taxon>
    </lineage>
</organism>
<dbReference type="Pfam" id="PF03466">
    <property type="entry name" value="LysR_substrate"/>
    <property type="match status" value="1"/>
</dbReference>
<dbReference type="GO" id="GO:0003677">
    <property type="term" value="F:DNA binding"/>
    <property type="evidence" value="ECO:0007669"/>
    <property type="project" value="UniProtKB-KW"/>
</dbReference>
<evidence type="ECO:0000256" key="2">
    <source>
        <dbReference type="ARBA" id="ARBA00023015"/>
    </source>
</evidence>
<dbReference type="PROSITE" id="PS50931">
    <property type="entry name" value="HTH_LYSR"/>
    <property type="match status" value="1"/>
</dbReference>
<evidence type="ECO:0000256" key="3">
    <source>
        <dbReference type="ARBA" id="ARBA00023125"/>
    </source>
</evidence>
<evidence type="ECO:0000313" key="9">
    <source>
        <dbReference type="Proteomes" id="UP000594967"/>
    </source>
</evidence>
<keyword evidence="4" id="KW-0804">Transcription</keyword>
<dbReference type="Gene3D" id="3.40.190.10">
    <property type="entry name" value="Periplasmic binding protein-like II"/>
    <property type="match status" value="2"/>
</dbReference>
<evidence type="ECO:0000313" key="8">
    <source>
        <dbReference type="Proteomes" id="UP000248897"/>
    </source>
</evidence>
<dbReference type="InterPro" id="IPR036388">
    <property type="entry name" value="WH-like_DNA-bd_sf"/>
</dbReference>
<evidence type="ECO:0000256" key="4">
    <source>
        <dbReference type="ARBA" id="ARBA00023163"/>
    </source>
</evidence>
<feature type="domain" description="HTH lysR-type" evidence="5">
    <location>
        <begin position="17"/>
        <end position="74"/>
    </location>
</feature>
<dbReference type="PRINTS" id="PR00039">
    <property type="entry name" value="HTHLYSR"/>
</dbReference>
<name>A0A2X4TYL9_SERPL</name>
<dbReference type="PANTHER" id="PTHR30579:SF7">
    <property type="entry name" value="HTH-TYPE TRANSCRIPTIONAL REGULATOR LRHA-RELATED"/>
    <property type="match status" value="1"/>
</dbReference>
<dbReference type="GO" id="GO:0003700">
    <property type="term" value="F:DNA-binding transcription factor activity"/>
    <property type="evidence" value="ECO:0007669"/>
    <property type="project" value="InterPro"/>
</dbReference>
<dbReference type="Proteomes" id="UP000248897">
    <property type="component" value="Chromosome 1"/>
</dbReference>
<reference evidence="7 8" key="1">
    <citation type="submission" date="2018-06" db="EMBL/GenBank/DDBJ databases">
        <authorList>
            <consortium name="Pathogen Informatics"/>
            <person name="Doyle S."/>
        </authorList>
    </citation>
    <scope>NUCLEOTIDE SEQUENCE [LARGE SCALE GENOMIC DNA]</scope>
    <source>
        <strain evidence="7 8">NCTC12961</strain>
    </source>
</reference>
<dbReference type="InterPro" id="IPR000847">
    <property type="entry name" value="LysR_HTH_N"/>
</dbReference>
<evidence type="ECO:0000313" key="6">
    <source>
        <dbReference type="EMBL" id="QPS22254.1"/>
    </source>
</evidence>
<comment type="similarity">
    <text evidence="1">Belongs to the LysR transcriptional regulatory family.</text>
</comment>
<protein>
    <submittedName>
        <fullName evidence="7">HTH-type transcriptional regulator YofA</fullName>
    </submittedName>
    <submittedName>
        <fullName evidence="6">LysR family transcriptional regulator</fullName>
    </submittedName>
</protein>